<evidence type="ECO:0000313" key="3">
    <source>
        <dbReference type="Proteomes" id="UP000541444"/>
    </source>
</evidence>
<dbReference type="EMBL" id="JACGCM010000846">
    <property type="protein sequence ID" value="KAF6165534.1"/>
    <property type="molecule type" value="Genomic_DNA"/>
</dbReference>
<organism evidence="2 3">
    <name type="scientific">Kingdonia uniflora</name>
    <dbReference type="NCBI Taxonomy" id="39325"/>
    <lineage>
        <taxon>Eukaryota</taxon>
        <taxon>Viridiplantae</taxon>
        <taxon>Streptophyta</taxon>
        <taxon>Embryophyta</taxon>
        <taxon>Tracheophyta</taxon>
        <taxon>Spermatophyta</taxon>
        <taxon>Magnoliopsida</taxon>
        <taxon>Ranunculales</taxon>
        <taxon>Circaeasteraceae</taxon>
        <taxon>Kingdonia</taxon>
    </lineage>
</organism>
<protein>
    <submittedName>
        <fullName evidence="2">Uncharacterized protein</fullName>
    </submittedName>
</protein>
<evidence type="ECO:0000313" key="2">
    <source>
        <dbReference type="EMBL" id="KAF6165534.1"/>
    </source>
</evidence>
<dbReference type="AlphaFoldDB" id="A0A7J7NES6"/>
<dbReference type="Proteomes" id="UP000541444">
    <property type="component" value="Unassembled WGS sequence"/>
</dbReference>
<sequence length="89" mass="10281">MRMKLRNGSDTLTKFATKSKTKTHEKPEPSFTDDKFWWVKTHCKLANDMGPNCYELPMEVGYTTDDGYFDLILGRNVTEAVPLTEEEMV</sequence>
<gene>
    <name evidence="2" type="ORF">GIB67_015857</name>
</gene>
<comment type="caution">
    <text evidence="2">The sequence shown here is derived from an EMBL/GenBank/DDBJ whole genome shotgun (WGS) entry which is preliminary data.</text>
</comment>
<keyword evidence="3" id="KW-1185">Reference proteome</keyword>
<accession>A0A7J7NES6</accession>
<proteinExistence type="predicted"/>
<name>A0A7J7NES6_9MAGN</name>
<reference evidence="2 3" key="1">
    <citation type="journal article" date="2020" name="IScience">
        <title>Genome Sequencing of the Endangered Kingdonia uniflora (Circaeasteraceae, Ranunculales) Reveals Potential Mechanisms of Evolutionary Specialization.</title>
        <authorList>
            <person name="Sun Y."/>
            <person name="Deng T."/>
            <person name="Zhang A."/>
            <person name="Moore M.J."/>
            <person name="Landis J.B."/>
            <person name="Lin N."/>
            <person name="Zhang H."/>
            <person name="Zhang X."/>
            <person name="Huang J."/>
            <person name="Zhang X."/>
            <person name="Sun H."/>
            <person name="Wang H."/>
        </authorList>
    </citation>
    <scope>NUCLEOTIDE SEQUENCE [LARGE SCALE GENOMIC DNA]</scope>
    <source>
        <strain evidence="2">TB1705</strain>
        <tissue evidence="2">Leaf</tissue>
    </source>
</reference>
<feature type="region of interest" description="Disordered" evidence="1">
    <location>
        <begin position="1"/>
        <end position="29"/>
    </location>
</feature>
<evidence type="ECO:0000256" key="1">
    <source>
        <dbReference type="SAM" id="MobiDB-lite"/>
    </source>
</evidence>